<sequence length="291" mass="31414">MSLKRKIAAALLATTATMSLASCGGKDKDTIVIGATNTEKPQWDVFKQEAQKAGLKIEVKNFQDYNIPNRALTDGQVDVNNFQHMMFLAQYNVETGSNLVPIGATEIYPLGLYAKDAKSVEEVAKAGEVAIPNDATNQGRAINVLVQAGLVKLKGGQRLTPTPADVDPGASKVKVTPVDAAATATAYLDGKPAIINNDFLINAKIDPKSAIAKDDPKAPQAQPYINGFVTKPEHQNDDKYKKLVEVWHHPEVQKAIDESTGGSAVHVTMDGPQLTDVLHKTEDSFRKENNK</sequence>
<dbReference type="Pfam" id="PF03180">
    <property type="entry name" value="Lipoprotein_9"/>
    <property type="match status" value="1"/>
</dbReference>
<keyword evidence="5" id="KW-0564">Palmitate</keyword>
<accession>A0A364V3R4</accession>
<dbReference type="SUPFAM" id="SSF53850">
    <property type="entry name" value="Periplasmic binding protein-like II"/>
    <property type="match status" value="1"/>
</dbReference>
<evidence type="ECO:0000256" key="4">
    <source>
        <dbReference type="ARBA" id="ARBA00023136"/>
    </source>
</evidence>
<keyword evidence="9" id="KW-1185">Reference proteome</keyword>
<dbReference type="Gene3D" id="3.40.190.10">
    <property type="entry name" value="Periplasmic binding protein-like II"/>
    <property type="match status" value="2"/>
</dbReference>
<evidence type="ECO:0000256" key="7">
    <source>
        <dbReference type="SAM" id="SignalP"/>
    </source>
</evidence>
<evidence type="ECO:0000256" key="1">
    <source>
        <dbReference type="ARBA" id="ARBA00004635"/>
    </source>
</evidence>
<dbReference type="AlphaFoldDB" id="A0A364V3R4"/>
<comment type="subcellular location">
    <subcellularLocation>
        <location evidence="1">Membrane</location>
        <topology evidence="1">Lipid-anchor</topology>
    </subcellularLocation>
</comment>
<gene>
    <name evidence="8" type="ORF">DLJ54_09200</name>
</gene>
<evidence type="ECO:0000256" key="2">
    <source>
        <dbReference type="ARBA" id="ARBA00008973"/>
    </source>
</evidence>
<evidence type="ECO:0000256" key="5">
    <source>
        <dbReference type="ARBA" id="ARBA00023139"/>
    </source>
</evidence>
<feature type="signal peptide" evidence="7">
    <location>
        <begin position="1"/>
        <end position="21"/>
    </location>
</feature>
<dbReference type="GO" id="GO:0016020">
    <property type="term" value="C:membrane"/>
    <property type="evidence" value="ECO:0007669"/>
    <property type="project" value="UniProtKB-SubCell"/>
</dbReference>
<evidence type="ECO:0000256" key="3">
    <source>
        <dbReference type="ARBA" id="ARBA00022729"/>
    </source>
</evidence>
<dbReference type="RefSeq" id="WP_113631412.1">
    <property type="nucleotide sequence ID" value="NZ_QHCV01000126.1"/>
</dbReference>
<protein>
    <submittedName>
        <fullName evidence="8">Methionine ABC transporter substrate-binding protein</fullName>
    </submittedName>
</protein>
<dbReference type="EMBL" id="QHCV01000126">
    <property type="protein sequence ID" value="RAV31285.1"/>
    <property type="molecule type" value="Genomic_DNA"/>
</dbReference>
<keyword evidence="4" id="KW-0472">Membrane</keyword>
<dbReference type="InterPro" id="IPR004872">
    <property type="entry name" value="Lipoprotein_NlpA"/>
</dbReference>
<feature type="chain" id="PRO_5017074923" evidence="7">
    <location>
        <begin position="22"/>
        <end position="291"/>
    </location>
</feature>
<comment type="caution">
    <text evidence="8">The sequence shown here is derived from an EMBL/GenBank/DDBJ whole genome shotgun (WGS) entry which is preliminary data.</text>
</comment>
<proteinExistence type="inferred from homology"/>
<dbReference type="PANTHER" id="PTHR30429">
    <property type="entry name" value="D-METHIONINE-BINDING LIPOPROTEIN METQ"/>
    <property type="match status" value="1"/>
</dbReference>
<organism evidence="8 9">
    <name type="scientific">Corynebacterium heidelbergense</name>
    <dbReference type="NCBI Taxonomy" id="2055947"/>
    <lineage>
        <taxon>Bacteria</taxon>
        <taxon>Bacillati</taxon>
        <taxon>Actinomycetota</taxon>
        <taxon>Actinomycetes</taxon>
        <taxon>Mycobacteriales</taxon>
        <taxon>Corynebacteriaceae</taxon>
        <taxon>Corynebacterium</taxon>
    </lineage>
</organism>
<evidence type="ECO:0000313" key="8">
    <source>
        <dbReference type="EMBL" id="RAV31285.1"/>
    </source>
</evidence>
<dbReference type="Proteomes" id="UP000251577">
    <property type="component" value="Unassembled WGS sequence"/>
</dbReference>
<dbReference type="PANTHER" id="PTHR30429:SF1">
    <property type="entry name" value="D-METHIONINE-BINDING LIPOPROTEIN METQ-RELATED"/>
    <property type="match status" value="1"/>
</dbReference>
<evidence type="ECO:0000313" key="9">
    <source>
        <dbReference type="Proteomes" id="UP000251577"/>
    </source>
</evidence>
<dbReference type="PROSITE" id="PS51257">
    <property type="entry name" value="PROKAR_LIPOPROTEIN"/>
    <property type="match status" value="1"/>
</dbReference>
<comment type="similarity">
    <text evidence="2">Belongs to the NlpA lipoprotein family.</text>
</comment>
<reference evidence="8 9" key="1">
    <citation type="journal article" date="2018" name="Syst. Appl. Microbiol.">
        <title>Corynebacterium heidelbergense sp. nov., isolated from the preen glands of Egyptian geese (Alopochen aegyptiacus).</title>
        <authorList>
            <person name="Braun M.S."/>
            <person name="Wang E."/>
            <person name="Zimmermann S."/>
            <person name="Wink M."/>
        </authorList>
    </citation>
    <scope>NUCLEOTIDE SEQUENCE [LARGE SCALE GENOMIC DNA]</scope>
    <source>
        <strain evidence="8 9">647</strain>
    </source>
</reference>
<evidence type="ECO:0000256" key="6">
    <source>
        <dbReference type="ARBA" id="ARBA00023288"/>
    </source>
</evidence>
<keyword evidence="3 7" id="KW-0732">Signal</keyword>
<name>A0A364V3R4_9CORY</name>
<keyword evidence="6" id="KW-0449">Lipoprotein</keyword>